<dbReference type="InterPro" id="IPR000873">
    <property type="entry name" value="AMP-dep_synth/lig_dom"/>
</dbReference>
<dbReference type="Pfam" id="PF00550">
    <property type="entry name" value="PP-binding"/>
    <property type="match status" value="1"/>
</dbReference>
<evidence type="ECO:0000256" key="2">
    <source>
        <dbReference type="ARBA" id="ARBA00022553"/>
    </source>
</evidence>
<gene>
    <name evidence="4" type="primary">FUB8_5</name>
    <name evidence="4" type="ORF">LARI1_G003770</name>
</gene>
<dbReference type="Proteomes" id="UP000469559">
    <property type="component" value="Unassembled WGS sequence"/>
</dbReference>
<dbReference type="InterPro" id="IPR036291">
    <property type="entry name" value="NAD(P)-bd_dom_sf"/>
</dbReference>
<evidence type="ECO:0000313" key="4">
    <source>
        <dbReference type="EMBL" id="TVY18185.1"/>
    </source>
</evidence>
<dbReference type="InterPro" id="IPR051414">
    <property type="entry name" value="Adenylate-forming_Reductase"/>
</dbReference>
<dbReference type="InterPro" id="IPR020845">
    <property type="entry name" value="AMP-binding_CS"/>
</dbReference>
<dbReference type="Gene3D" id="3.40.50.720">
    <property type="entry name" value="NAD(P)-binding Rossmann-like Domain"/>
    <property type="match status" value="1"/>
</dbReference>
<reference evidence="4 5" key="1">
    <citation type="submission" date="2018-05" db="EMBL/GenBank/DDBJ databases">
        <title>Whole genome sequencing for identification of molecular markers to develop diagnostic detection tools for the regulated plant pathogen Lachnellula willkommii.</title>
        <authorList>
            <person name="Giroux E."/>
            <person name="Bilodeau G."/>
        </authorList>
    </citation>
    <scope>NUCLEOTIDE SEQUENCE [LARGE SCALE GENOMIC DNA]</scope>
    <source>
        <strain evidence="4 5">CBS 203.66</strain>
    </source>
</reference>
<dbReference type="SUPFAM" id="SSF47336">
    <property type="entry name" value="ACP-like"/>
    <property type="match status" value="1"/>
</dbReference>
<keyword evidence="1" id="KW-0596">Phosphopantetheine</keyword>
<dbReference type="SUPFAM" id="SSF56801">
    <property type="entry name" value="Acetyl-CoA synthetase-like"/>
    <property type="match status" value="1"/>
</dbReference>
<dbReference type="OrthoDB" id="429813at2759"/>
<dbReference type="InterPro" id="IPR042099">
    <property type="entry name" value="ANL_N_sf"/>
</dbReference>
<dbReference type="Gene3D" id="1.10.1200.10">
    <property type="entry name" value="ACP-like"/>
    <property type="match status" value="1"/>
</dbReference>
<dbReference type="EMBL" id="QGMF01000191">
    <property type="protein sequence ID" value="TVY18185.1"/>
    <property type="molecule type" value="Genomic_DNA"/>
</dbReference>
<dbReference type="AlphaFoldDB" id="A0A8T9BER1"/>
<protein>
    <submittedName>
        <fullName evidence="4">Non-canonical non-ribosomal peptide synthetase FUB8</fullName>
    </submittedName>
</protein>
<dbReference type="Pfam" id="PF23562">
    <property type="entry name" value="AMP-binding_C_3"/>
    <property type="match status" value="1"/>
</dbReference>
<keyword evidence="2" id="KW-0597">Phosphoprotein</keyword>
<dbReference type="InterPro" id="IPR009081">
    <property type="entry name" value="PP-bd_ACP"/>
</dbReference>
<keyword evidence="5" id="KW-1185">Reference proteome</keyword>
<proteinExistence type="predicted"/>
<evidence type="ECO:0000256" key="1">
    <source>
        <dbReference type="ARBA" id="ARBA00022450"/>
    </source>
</evidence>
<dbReference type="Pfam" id="PF07993">
    <property type="entry name" value="NAD_binding_4"/>
    <property type="match status" value="1"/>
</dbReference>
<comment type="caution">
    <text evidence="4">The sequence shown here is derived from an EMBL/GenBank/DDBJ whole genome shotgun (WGS) entry which is preliminary data.</text>
</comment>
<evidence type="ECO:0000259" key="3">
    <source>
        <dbReference type="PROSITE" id="PS50075"/>
    </source>
</evidence>
<dbReference type="InterPro" id="IPR036736">
    <property type="entry name" value="ACP-like_sf"/>
</dbReference>
<dbReference type="Gene3D" id="3.40.50.12780">
    <property type="entry name" value="N-terminal domain of ligase-like"/>
    <property type="match status" value="1"/>
</dbReference>
<evidence type="ECO:0000313" key="5">
    <source>
        <dbReference type="Proteomes" id="UP000469559"/>
    </source>
</evidence>
<name>A0A8T9BER1_9HELO</name>
<dbReference type="InterPro" id="IPR013120">
    <property type="entry name" value="FAR_NAD-bd"/>
</dbReference>
<dbReference type="PANTHER" id="PTHR43439:SF2">
    <property type="entry name" value="ENZYME, PUTATIVE (JCVI)-RELATED"/>
    <property type="match status" value="1"/>
</dbReference>
<organism evidence="4 5">
    <name type="scientific">Lachnellula arida</name>
    <dbReference type="NCBI Taxonomy" id="1316785"/>
    <lineage>
        <taxon>Eukaryota</taxon>
        <taxon>Fungi</taxon>
        <taxon>Dikarya</taxon>
        <taxon>Ascomycota</taxon>
        <taxon>Pezizomycotina</taxon>
        <taxon>Leotiomycetes</taxon>
        <taxon>Helotiales</taxon>
        <taxon>Lachnaceae</taxon>
        <taxon>Lachnellula</taxon>
    </lineage>
</organism>
<dbReference type="SUPFAM" id="SSF51735">
    <property type="entry name" value="NAD(P)-binding Rossmann-fold domains"/>
    <property type="match status" value="1"/>
</dbReference>
<dbReference type="Pfam" id="PF00501">
    <property type="entry name" value="AMP-binding"/>
    <property type="match status" value="1"/>
</dbReference>
<sequence length="1119" mass="124579">MESSSRDTSMDIDQETQLQIPRDGKVLLPHVVDILAKCKPHEVHAEYPASSFSYKAGYLKVTYSDLANAVNGIAWWLQKTLGPGNFEKLAYIGPNDLRYPVLVLGAIKAGYVMFLPSPRNSIVAQISLFKKLKCSIILVTDPHLPPTMAIIEAIELHKLEVPSVSQLLDIEYPPFDYTKTYEEAYLEPIFIVHTSGSTGIPKPIIYTHETGARNMAMMLLDPPDTFESQTRLYTGKRVFITFPPFHGAYLDIYLFNAIPFGTVMIMPTSGPVSAAGVVEGLKRTPAEVAFIVPSIVQEISQDPELLNYCTRNLETLIYSGGDLPQATGDTVASKIKLINLYGSLELGIIALLQPKAYDVNDWKYVIFHPHIGVDLRCISDDIYGLYITHKPAQDAVQPTSSLFPNAEEFSSQDLFIGHPKKPHLWRWYARADDIIVFSNGEKTNPISMEQHIMVRNPDEVHTALVMGSQRFQAALLIDPTTPLEPVASDDKSLRHRSKAETDLLDKIWPSIEEANKDSPAHARIMKTHVFFTKPEKKVLIAGKGTVQRAGTLALYKDELEALYSAADETSAVENSPSSRSGVIDLSNPLELAQAVRKVILSVTGWRTVGNQDDFFTQGLDSIQGLVIMQQLRRASGLRTLPTGTIYQHPSISVLSSAINELGCRRGEVMQITDSEIQYRVRYEILQEYRGKIDQMATSRHKVTVDTVPEELAGHVVLLTGSTGALGSYILADLLSNSEVTHIYCLNRSSKSLQVERNLARNLPIEFPASRVTFLTCDLSRSNLGLPPHIYDRLLKKVTRIIHNAWPVNFNLSLASFKPHITGLVNLLELAVSSSGCHSVRFFFVSSISSVMYFRSQSSKTPECVIQDDTAPGRHGYAESKYISELLIGYAGEKLGIDLAFARLGQIAGAVQNKGVWLRNEWFPSLLISSLYLGEVPRDLGSIVDVIDWIPIDLLAGILSELALSYGSDSKHAPISDRDDSEATSVARPSSLSYTRTSDVQVFHPLNPHVLRWNDACLIFVEALAKLSGTKLKIVDSDAWLERVKNDIEVKDNETMGVKLRRNPVFILLDFYRITMRTRAESANTLDMTKTMAKSAKLRELQGVNPGWIWKWAEQIHSMV</sequence>
<dbReference type="PROSITE" id="PS50075">
    <property type="entry name" value="CARRIER"/>
    <property type="match status" value="1"/>
</dbReference>
<feature type="domain" description="Carrier" evidence="3">
    <location>
        <begin position="586"/>
        <end position="662"/>
    </location>
</feature>
<dbReference type="PROSITE" id="PS00455">
    <property type="entry name" value="AMP_BINDING"/>
    <property type="match status" value="1"/>
</dbReference>
<dbReference type="PANTHER" id="PTHR43439">
    <property type="entry name" value="PHENYLACETATE-COENZYME A LIGASE"/>
    <property type="match status" value="1"/>
</dbReference>
<accession>A0A8T9BER1</accession>